<evidence type="ECO:0000313" key="3">
    <source>
        <dbReference type="EMBL" id="CAD8161199.1"/>
    </source>
</evidence>
<feature type="transmembrane region" description="Helical" evidence="2">
    <location>
        <begin position="210"/>
        <end position="229"/>
    </location>
</feature>
<protein>
    <recommendedName>
        <fullName evidence="5">Transmembrane protein</fullName>
    </recommendedName>
</protein>
<evidence type="ECO:0008006" key="5">
    <source>
        <dbReference type="Google" id="ProtNLM"/>
    </source>
</evidence>
<feature type="transmembrane region" description="Helical" evidence="2">
    <location>
        <begin position="68"/>
        <end position="85"/>
    </location>
</feature>
<dbReference type="InterPro" id="IPR052994">
    <property type="entry name" value="Tiny_macrocysts_regulators"/>
</dbReference>
<keyword evidence="2" id="KW-0812">Transmembrane</keyword>
<dbReference type="Proteomes" id="UP000683925">
    <property type="component" value="Unassembled WGS sequence"/>
</dbReference>
<dbReference type="PANTHER" id="PTHR31600">
    <property type="entry name" value="TINY MACROCYSTS PROTEIN B-RELATED"/>
    <property type="match status" value="1"/>
</dbReference>
<evidence type="ECO:0000313" key="4">
    <source>
        <dbReference type="Proteomes" id="UP000683925"/>
    </source>
</evidence>
<reference evidence="3" key="1">
    <citation type="submission" date="2021-01" db="EMBL/GenBank/DDBJ databases">
        <authorList>
            <consortium name="Genoscope - CEA"/>
            <person name="William W."/>
        </authorList>
    </citation>
    <scope>NUCLEOTIDE SEQUENCE</scope>
</reference>
<dbReference type="PANTHER" id="PTHR31600:SF2">
    <property type="entry name" value="GAMETE ENRICHED GENE 10 PROTEIN-RELATED"/>
    <property type="match status" value="1"/>
</dbReference>
<evidence type="ECO:0000256" key="2">
    <source>
        <dbReference type="SAM" id="Phobius"/>
    </source>
</evidence>
<dbReference type="EMBL" id="CAJJDP010000039">
    <property type="protein sequence ID" value="CAD8161199.1"/>
    <property type="molecule type" value="Genomic_DNA"/>
</dbReference>
<feature type="transmembrane region" description="Helical" evidence="2">
    <location>
        <begin position="133"/>
        <end position="156"/>
    </location>
</feature>
<keyword evidence="1" id="KW-0175">Coiled coil</keyword>
<comment type="caution">
    <text evidence="3">The sequence shown here is derived from an EMBL/GenBank/DDBJ whole genome shotgun (WGS) entry which is preliminary data.</text>
</comment>
<feature type="transmembrane region" description="Helical" evidence="2">
    <location>
        <begin position="1300"/>
        <end position="1322"/>
    </location>
</feature>
<accession>A0A8S1UBT8</accession>
<feature type="transmembrane region" description="Helical" evidence="2">
    <location>
        <begin position="1408"/>
        <end position="1428"/>
    </location>
</feature>
<feature type="transmembrane region" description="Helical" evidence="2">
    <location>
        <begin position="1615"/>
        <end position="1638"/>
    </location>
</feature>
<organism evidence="3 4">
    <name type="scientific">Paramecium octaurelia</name>
    <dbReference type="NCBI Taxonomy" id="43137"/>
    <lineage>
        <taxon>Eukaryota</taxon>
        <taxon>Sar</taxon>
        <taxon>Alveolata</taxon>
        <taxon>Ciliophora</taxon>
        <taxon>Intramacronucleata</taxon>
        <taxon>Oligohymenophorea</taxon>
        <taxon>Peniculida</taxon>
        <taxon>Parameciidae</taxon>
        <taxon>Paramecium</taxon>
    </lineage>
</organism>
<dbReference type="OMA" id="TENYAME"/>
<feature type="transmembrane region" description="Helical" evidence="2">
    <location>
        <begin position="267"/>
        <end position="288"/>
    </location>
</feature>
<sequence>MRKANCKKSNNGISIGDVFSKMIQVTMHSERSVRIRSQIQLVLFLISKFQLIFFLFYLDYEWESTNNLYIYHYILLFIFRIDLLISRFENIYILSIYTILGIITIKYLSYILLSFDDKLQQKKLPFLIKSIGLYGQLFYTVFHMLLSTLSCLFIYQQYNQVELSNLNYIHLLFGILCFAILQLEAIYHLQISEQSIDGKIICFDRLRVTVKEYIILFLNLIVIILFSVVKRSQVVSWIIHLLVLLGSSLDAINLQENQTTIENTKKFIIYFSDSFTVVYVCYSLIQLILQSQSFQVFIYTIFSFPLLLQILIKVDQYINYIIFHQAFERTKIQLFAITQLLIKKQNNYKFPAIFKLFIYNHHKRKCNDIQCYCHHNKLLIDPKDTATITSDIDKDFIQKKLKQIRKFIINYKFDNLDELQYYNVLYGTLLSNNGWPIQSIRHFNQLIYGRKNWRSSQQSINQSILKPNSFSVTQKNDSSSQTINEPDKKFQEIQMSDQKRFQKNTLTQMVKFDFIQIQRIQFFLTETKYQLKNLFGGHQLTAEQHSLSEQIQAFMKQELKMDQHVNEIKKILKLKIKYFENLNQQIKANKVSQIMKALSLITNKLMTFKNLLKLEYDNYQSKRLLSLQIFYEAEIFRNILEAFKLYNQASLQDDSIAILNQNMNVKFYSNKISYIMLEIDDDLQGAEIIKYSTNLRQMIECSPNDEINFYSLFLPFISREHPLLISRFFKIGQSKFYKQFNQSFIKTKQDLAKSIIFSFDNVVQLEQEKITLIGLLQEIDIQNPFIMIDVNQIVGGITKSLLSTLGYSQVFIDNIRSFLIFYQIKITQIFPDFNEFVQNENQQSVLKLTNIDTCFIDLEYFFNELHNENFDSIQQQAQFLLKLWNDHHVKSYYSSITIYVYEIYGYNYYVIQIDSLVQTQKFNKNQDKSSEGIKNNEQSQSFEISQLNLSIEEAMPRLINQFTIKNRETYSQNVQKNSQIINLFAVQEVDQEEVYLKMDQLQIMLSPNKSTSQLIEKQQNKLLRQPSQQDYYTINTYQKQNKNHSIDHEELNLKADQKQIENLLKNSLQLTEIGGNSEIIKKYELLNSLTKLKVPKILKIALATFILFVLIQTICLSLVVSILHNDIQQFISDIEIIALHASIQGPHDLFFSMRNTITSYQQMAREGFIPTSKVTNLTEPYYLNIQFGYYELRDSFYHQLDNDYLKLFLDEEEMTLLFMRNNDTENYAMEPKTFRECLLIILQYQFAQMRTFQKRQSTAGQPYQVFLFSNYYNIQDKLEGITNDILQYSKNRSRNVGIKWQIICIFFALIIIINSICLIIELHQYYKLYDRFLQLLNFLDKQKVQLEIDKLNQLQKLITTNQECIYSYQFDLQRQEQMMNNYVALNKISNAKKNVETDASVKIARRNILVFLTFVACIFQVYIIVVQIKTNEYISKYDDTADFYFMIQNLKFRSGSMYMYREHLLRWKNFTYLTAYDLDRAYQLIAKAQTNIQQYLDFTSSFQANKYLLSDSFISFFEYQQTHDLCEFIDQIYLNFMSLYCEKSFDGLLKTGSISVLNFMSSQIKSQQAVNNFTKRAEVNLYEMEGSQIVMRSFFRVSDEFQVGMKQITTEQNEFTLIITVIFICYLIIFLIVVLFILKNLLVKEYAMLRRIVYLMPQQIVLGDETFERFLKLLALNQELK</sequence>
<feature type="transmembrane region" description="Helical" evidence="2">
    <location>
        <begin position="168"/>
        <end position="189"/>
    </location>
</feature>
<feature type="transmembrane region" description="Helical" evidence="2">
    <location>
        <begin position="91"/>
        <end position="113"/>
    </location>
</feature>
<dbReference type="OrthoDB" id="299008at2759"/>
<keyword evidence="2" id="KW-1133">Transmembrane helix</keyword>
<feature type="coiled-coil region" evidence="1">
    <location>
        <begin position="1034"/>
        <end position="1066"/>
    </location>
</feature>
<proteinExistence type="predicted"/>
<feature type="transmembrane region" description="Helical" evidence="2">
    <location>
        <begin position="235"/>
        <end position="255"/>
    </location>
</feature>
<feature type="transmembrane region" description="Helical" evidence="2">
    <location>
        <begin position="294"/>
        <end position="312"/>
    </location>
</feature>
<evidence type="ECO:0000256" key="1">
    <source>
        <dbReference type="SAM" id="Coils"/>
    </source>
</evidence>
<feature type="transmembrane region" description="Helical" evidence="2">
    <location>
        <begin position="1100"/>
        <end position="1123"/>
    </location>
</feature>
<name>A0A8S1UBT8_PAROT</name>
<feature type="transmembrane region" description="Helical" evidence="2">
    <location>
        <begin position="37"/>
        <end position="56"/>
    </location>
</feature>
<gene>
    <name evidence="3" type="ORF">POCTA_138.1.T0390264</name>
</gene>
<keyword evidence="2" id="KW-0472">Membrane</keyword>
<keyword evidence="4" id="KW-1185">Reference proteome</keyword>